<sequence length="17" mass="1860">MYSNVHSPAAVIQPMKS</sequence>
<reference evidence="1" key="2">
    <citation type="journal article" date="2015" name="Data Brief">
        <title>Shoot transcriptome of the giant reed, Arundo donax.</title>
        <authorList>
            <person name="Barrero R.A."/>
            <person name="Guerrero F.D."/>
            <person name="Moolhuijzen P."/>
            <person name="Goolsby J.A."/>
            <person name="Tidwell J."/>
            <person name="Bellgard S.E."/>
            <person name="Bellgard M.I."/>
        </authorList>
    </citation>
    <scope>NUCLEOTIDE SEQUENCE</scope>
    <source>
        <tissue evidence="1">Shoot tissue taken approximately 20 cm above the soil surface</tissue>
    </source>
</reference>
<dbReference type="AlphaFoldDB" id="A0A0A8YGG1"/>
<dbReference type="EMBL" id="GBRH01272992">
    <property type="protein sequence ID" value="JAD24903.1"/>
    <property type="molecule type" value="Transcribed_RNA"/>
</dbReference>
<protein>
    <submittedName>
        <fullName evidence="1">Uncharacterized protein</fullName>
    </submittedName>
</protein>
<accession>A0A0A8YGG1</accession>
<reference evidence="1" key="1">
    <citation type="submission" date="2014-09" db="EMBL/GenBank/DDBJ databases">
        <authorList>
            <person name="Magalhaes I.L.F."/>
            <person name="Oliveira U."/>
            <person name="Santos F.R."/>
            <person name="Vidigal T.H.D.A."/>
            <person name="Brescovit A.D."/>
            <person name="Santos A.J."/>
        </authorList>
    </citation>
    <scope>NUCLEOTIDE SEQUENCE</scope>
    <source>
        <tissue evidence="1">Shoot tissue taken approximately 20 cm above the soil surface</tissue>
    </source>
</reference>
<evidence type="ECO:0000313" key="1">
    <source>
        <dbReference type="EMBL" id="JAD24903.1"/>
    </source>
</evidence>
<organism evidence="1">
    <name type="scientific">Arundo donax</name>
    <name type="common">Giant reed</name>
    <name type="synonym">Donax arundinaceus</name>
    <dbReference type="NCBI Taxonomy" id="35708"/>
    <lineage>
        <taxon>Eukaryota</taxon>
        <taxon>Viridiplantae</taxon>
        <taxon>Streptophyta</taxon>
        <taxon>Embryophyta</taxon>
        <taxon>Tracheophyta</taxon>
        <taxon>Spermatophyta</taxon>
        <taxon>Magnoliopsida</taxon>
        <taxon>Liliopsida</taxon>
        <taxon>Poales</taxon>
        <taxon>Poaceae</taxon>
        <taxon>PACMAD clade</taxon>
        <taxon>Arundinoideae</taxon>
        <taxon>Arundineae</taxon>
        <taxon>Arundo</taxon>
    </lineage>
</organism>
<proteinExistence type="predicted"/>
<name>A0A0A8YGG1_ARUDO</name>